<dbReference type="GO" id="GO:0019843">
    <property type="term" value="F:rRNA binding"/>
    <property type="evidence" value="ECO:0007669"/>
    <property type="project" value="TreeGrafter"/>
</dbReference>
<reference evidence="7" key="1">
    <citation type="submission" date="2020-10" db="EMBL/GenBank/DDBJ databases">
        <title>Unveiling of a novel bifunctional photoreceptor, Dualchrome1, isolated from a cosmopolitan green alga.</title>
        <authorList>
            <person name="Suzuki S."/>
            <person name="Kawachi M."/>
        </authorList>
    </citation>
    <scope>NUCLEOTIDE SEQUENCE</scope>
    <source>
        <strain evidence="7">NIES 2893</strain>
    </source>
</reference>
<dbReference type="PANTHER" id="PTHR12933">
    <property type="entry name" value="ORF PROTEIN-RELATED"/>
    <property type="match status" value="1"/>
</dbReference>
<protein>
    <submittedName>
        <fullName evidence="7">rRNA-binding ribosome biosynthesis protein utp25</fullName>
    </submittedName>
</protein>
<accession>A0A830HU61</accession>
<name>A0A830HU61_9CHLO</name>
<feature type="domain" description="UTP25 NTP hydrolase-like" evidence="6">
    <location>
        <begin position="328"/>
        <end position="638"/>
    </location>
</feature>
<keyword evidence="8" id="KW-1185">Reference proteome</keyword>
<dbReference type="InterPro" id="IPR053940">
    <property type="entry name" value="UTP25_NTPase-like"/>
</dbReference>
<dbReference type="GO" id="GO:0000462">
    <property type="term" value="P:maturation of SSU-rRNA from tricistronic rRNA transcript (SSU-rRNA, 5.8S rRNA, LSU-rRNA)"/>
    <property type="evidence" value="ECO:0007669"/>
    <property type="project" value="TreeGrafter"/>
</dbReference>
<feature type="compositionally biased region" description="Polar residues" evidence="4">
    <location>
        <begin position="107"/>
        <end position="122"/>
    </location>
</feature>
<organism evidence="7 8">
    <name type="scientific">Pycnococcus provasolii</name>
    <dbReference type="NCBI Taxonomy" id="41880"/>
    <lineage>
        <taxon>Eukaryota</taxon>
        <taxon>Viridiplantae</taxon>
        <taxon>Chlorophyta</taxon>
        <taxon>Pseudoscourfieldiophyceae</taxon>
        <taxon>Pseudoscourfieldiales</taxon>
        <taxon>Pycnococcaceae</taxon>
        <taxon>Pycnococcus</taxon>
    </lineage>
</organism>
<dbReference type="AlphaFoldDB" id="A0A830HU61"/>
<evidence type="ECO:0000313" key="8">
    <source>
        <dbReference type="Proteomes" id="UP000660262"/>
    </source>
</evidence>
<sequence length="864" mass="92950">MASPNPSQPSQSMVQLQSPFRLKFHHAAYSAGASGASGGGGGGVLEEKKKMKNSAHVPGGDAGEDGDDLSLPQRRRRTLAPPGDDGGVGGDDDDDVPAPSSSSHPSLNRTIQKASTPQSQHSHQTHLGGKKKSQDAFEWVTAASSQNNNQHATKKVPDIPASSHAAGVPPAIVRAIKMAAATKNASKETTTSNGAVVDASALGGELALELFLRMQSYRDVTFATGQMAKDMAQKAEFVAAAHVVTHVFRQCAVVAANNKALKAAQLRRRNVITERRAAAAAAKSAAEAEAEAKANATQGAAEGRRTLLATYDDNDDENNANRDARREENEKHLSEEQEQELLEVPVAPRDQGFHRAKVLILCPTRAHAYRLLRTIVMLTPSAHAADFQKHVGAIVAGDGWQRFEQEYGGDADDDGGGGGGEDGGGNKRQGVGRRRNALSGAFAGCSTQDEYAAQFLDGSPNTDDHFRIGLAMQRSRWRFFSDFSAADVIVASPLGLVTLHTDEVSRTMEGGSRKRRRRGDAANGATKSASNELPPPTLTDVLSSIEVLLVHAHDAMVMQNHAHVDTVGSLLNMLPGEGEACLKVSGAHSGIDFSRVREYFLSSGGGKSRRQTVVITKHDSELLRRWARTHCSNEWGTVSLQVKIATNGSAALARLPADHPKSPTHRFRRFDASSPSDAPAARLAAFESLVAPFLSMGRLGRKARDEAGFAAAAPRTQRLSAGGVVVFVPDYLDYCDFRAFMRKLSEAEESAVAYMSEYSSKAQSLAARRAFEDGTAKVLLCTERAHYFRRAILHGARHIVFCQLPLDATFYAELSAYTSLSSECGDCGTVETLFCSWDRMRLERVVGWAKARKMMCGDKTDFTM</sequence>
<feature type="region of interest" description="Disordered" evidence="4">
    <location>
        <begin position="505"/>
        <end position="536"/>
    </location>
</feature>
<evidence type="ECO:0000259" key="6">
    <source>
        <dbReference type="Pfam" id="PF22916"/>
    </source>
</evidence>
<evidence type="ECO:0000259" key="5">
    <source>
        <dbReference type="Pfam" id="PF06862"/>
    </source>
</evidence>
<dbReference type="Proteomes" id="UP000660262">
    <property type="component" value="Unassembled WGS sequence"/>
</dbReference>
<feature type="compositionally biased region" description="Low complexity" evidence="4">
    <location>
        <begin position="97"/>
        <end position="106"/>
    </location>
</feature>
<evidence type="ECO:0000256" key="1">
    <source>
        <dbReference type="ARBA" id="ARBA00004604"/>
    </source>
</evidence>
<dbReference type="GO" id="GO:0032040">
    <property type="term" value="C:small-subunit processome"/>
    <property type="evidence" value="ECO:0007669"/>
    <property type="project" value="TreeGrafter"/>
</dbReference>
<dbReference type="InterPro" id="IPR010678">
    <property type="entry name" value="UTP25"/>
</dbReference>
<evidence type="ECO:0000256" key="3">
    <source>
        <dbReference type="ARBA" id="ARBA00023242"/>
    </source>
</evidence>
<evidence type="ECO:0000313" key="7">
    <source>
        <dbReference type="EMBL" id="GHP10652.1"/>
    </source>
</evidence>
<keyword evidence="3" id="KW-0539">Nucleus</keyword>
<feature type="compositionally biased region" description="Gly residues" evidence="4">
    <location>
        <begin position="35"/>
        <end position="44"/>
    </location>
</feature>
<feature type="domain" description="UTP25 C-terminal" evidence="5">
    <location>
        <begin position="665"/>
        <end position="862"/>
    </location>
</feature>
<proteinExistence type="inferred from homology"/>
<feature type="compositionally biased region" description="Gly residues" evidence="4">
    <location>
        <begin position="416"/>
        <end position="427"/>
    </location>
</feature>
<comment type="subcellular location">
    <subcellularLocation>
        <location evidence="1">Nucleus</location>
        <location evidence="1">Nucleolus</location>
    </subcellularLocation>
</comment>
<feature type="region of interest" description="Disordered" evidence="4">
    <location>
        <begin position="144"/>
        <end position="163"/>
    </location>
</feature>
<dbReference type="InterPro" id="IPR053939">
    <property type="entry name" value="UTP25_C"/>
</dbReference>
<dbReference type="EMBL" id="BNJQ01000030">
    <property type="protein sequence ID" value="GHP10652.1"/>
    <property type="molecule type" value="Genomic_DNA"/>
</dbReference>
<evidence type="ECO:0000256" key="2">
    <source>
        <dbReference type="ARBA" id="ARBA00009223"/>
    </source>
</evidence>
<feature type="region of interest" description="Disordered" evidence="4">
    <location>
        <begin position="405"/>
        <end position="432"/>
    </location>
</feature>
<dbReference type="Pfam" id="PF22916">
    <property type="entry name" value="UTP25_NTPase-like"/>
    <property type="match status" value="1"/>
</dbReference>
<feature type="compositionally biased region" description="Basic and acidic residues" evidence="4">
    <location>
        <begin position="319"/>
        <end position="335"/>
    </location>
</feature>
<comment type="similarity">
    <text evidence="2">Belongs to the UTP25 family.</text>
</comment>
<dbReference type="OrthoDB" id="10264378at2759"/>
<evidence type="ECO:0000256" key="4">
    <source>
        <dbReference type="SAM" id="MobiDB-lite"/>
    </source>
</evidence>
<dbReference type="GO" id="GO:0034511">
    <property type="term" value="F:U3 snoRNA binding"/>
    <property type="evidence" value="ECO:0007669"/>
    <property type="project" value="InterPro"/>
</dbReference>
<feature type="region of interest" description="Disordered" evidence="4">
    <location>
        <begin position="308"/>
        <end position="339"/>
    </location>
</feature>
<feature type="region of interest" description="Disordered" evidence="4">
    <location>
        <begin position="31"/>
        <end position="134"/>
    </location>
</feature>
<comment type="caution">
    <text evidence="7">The sequence shown here is derived from an EMBL/GenBank/DDBJ whole genome shotgun (WGS) entry which is preliminary data.</text>
</comment>
<dbReference type="Pfam" id="PF06862">
    <property type="entry name" value="Utp25_C"/>
    <property type="match status" value="1"/>
</dbReference>
<dbReference type="PANTHER" id="PTHR12933:SF0">
    <property type="entry name" value="U3 SMALL NUCLEOLAR RNA-ASSOCIATED PROTEIN 25 HOMOLOG"/>
    <property type="match status" value="1"/>
</dbReference>
<gene>
    <name evidence="7" type="ORF">PPROV_000938300</name>
</gene>